<dbReference type="EMBL" id="BRVO01000003">
    <property type="protein sequence ID" value="GLB50500.1"/>
    <property type="molecule type" value="Genomic_DNA"/>
</dbReference>
<dbReference type="CDD" id="cd07812">
    <property type="entry name" value="SRPBCC"/>
    <property type="match status" value="1"/>
</dbReference>
<dbReference type="Gene3D" id="3.30.530.20">
    <property type="match status" value="1"/>
</dbReference>
<organism evidence="1 2">
    <name type="scientific">Neptunitalea lumnitzerae</name>
    <dbReference type="NCBI Taxonomy" id="2965509"/>
    <lineage>
        <taxon>Bacteria</taxon>
        <taxon>Pseudomonadati</taxon>
        <taxon>Bacteroidota</taxon>
        <taxon>Flavobacteriia</taxon>
        <taxon>Flavobacteriales</taxon>
        <taxon>Flavobacteriaceae</taxon>
        <taxon>Neptunitalea</taxon>
    </lineage>
</organism>
<dbReference type="InterPro" id="IPR023393">
    <property type="entry name" value="START-like_dom_sf"/>
</dbReference>
<gene>
    <name evidence="1" type="ORF">Y10_28680</name>
</gene>
<dbReference type="RefSeq" id="WP_281766127.1">
    <property type="nucleotide sequence ID" value="NZ_BRVO01000003.1"/>
</dbReference>
<dbReference type="Proteomes" id="UP001143543">
    <property type="component" value="Unassembled WGS sequence"/>
</dbReference>
<comment type="caution">
    <text evidence="1">The sequence shown here is derived from an EMBL/GenBank/DDBJ whole genome shotgun (WGS) entry which is preliminary data.</text>
</comment>
<name>A0ABQ5MM63_9FLAO</name>
<dbReference type="SUPFAM" id="SSF55961">
    <property type="entry name" value="Bet v1-like"/>
    <property type="match status" value="1"/>
</dbReference>
<evidence type="ECO:0008006" key="3">
    <source>
        <dbReference type="Google" id="ProtNLM"/>
    </source>
</evidence>
<evidence type="ECO:0000313" key="1">
    <source>
        <dbReference type="EMBL" id="GLB50500.1"/>
    </source>
</evidence>
<protein>
    <recommendedName>
        <fullName evidence="3">SRPBCC family protein</fullName>
    </recommendedName>
</protein>
<accession>A0ABQ5MM63</accession>
<proteinExistence type="predicted"/>
<reference evidence="1" key="1">
    <citation type="submission" date="2022-07" db="EMBL/GenBank/DDBJ databases">
        <title>Taxonomy of Novel Oxalotrophic and Methylotrophic Bacteria.</title>
        <authorList>
            <person name="Sahin N."/>
            <person name="Tani A."/>
        </authorList>
    </citation>
    <scope>NUCLEOTIDE SEQUENCE</scope>
    <source>
        <strain evidence="1">Y10</strain>
    </source>
</reference>
<keyword evidence="2" id="KW-1185">Reference proteome</keyword>
<sequence>MKYTLEIAIQKPIEVVASTFYSAENMKHWQEGFVSATNISGTPGEEGSKTKLTYKMGRREISMIETIVKNNLPHEFHATYETKGIYNIQKNYFEYLDSSATKWISKSEFKFTSLFFKVYSFIAPGSFKKQSLKYMKDFKKFTEKGISVVDI</sequence>
<evidence type="ECO:0000313" key="2">
    <source>
        <dbReference type="Proteomes" id="UP001143543"/>
    </source>
</evidence>